<organism evidence="1">
    <name type="scientific">viral metagenome</name>
    <dbReference type="NCBI Taxonomy" id="1070528"/>
    <lineage>
        <taxon>unclassified sequences</taxon>
        <taxon>metagenomes</taxon>
        <taxon>organismal metagenomes</taxon>
    </lineage>
</organism>
<dbReference type="SUPFAM" id="SSF53335">
    <property type="entry name" value="S-adenosyl-L-methionine-dependent methyltransferases"/>
    <property type="match status" value="1"/>
</dbReference>
<name>A0A6C0EUX5_9ZZZZ</name>
<dbReference type="PANTHER" id="PTHR40036">
    <property type="entry name" value="MACROCIN O-METHYLTRANSFERASE"/>
    <property type="match status" value="1"/>
</dbReference>
<protein>
    <recommendedName>
        <fullName evidence="2">Methyltransferase</fullName>
    </recommendedName>
</protein>
<proteinExistence type="predicted"/>
<dbReference type="Pfam" id="PF05711">
    <property type="entry name" value="TylF"/>
    <property type="match status" value="1"/>
</dbReference>
<accession>A0A6C0EUX5</accession>
<dbReference type="InterPro" id="IPR029063">
    <property type="entry name" value="SAM-dependent_MTases_sf"/>
</dbReference>
<sequence length="240" mass="27479">MTEQAPAFLCKTTTSKAINYIKDLESLSDKNVADFALYTPINSTQRFLARYELMKLIQNIPGAVIEMGVCSGNGLMSLIHSHNIIQPTYQYREFYGFDTFEGFPSVHENDISDVNWEKGDFANNSFDKLKKIIDIHNNFFYVPTKVNLIKGDATQTIPEFLKDNRHVIISLLYLDMDIYEPTKVALKEFLPRMAKGSIIAFDELNWKSFPGETIATLEELGTKYKFVNLLNSQINYCVIE</sequence>
<dbReference type="EMBL" id="MN738944">
    <property type="protein sequence ID" value="QHT32491.1"/>
    <property type="molecule type" value="Genomic_DNA"/>
</dbReference>
<evidence type="ECO:0000313" key="1">
    <source>
        <dbReference type="EMBL" id="QHT32491.1"/>
    </source>
</evidence>
<dbReference type="Gene3D" id="3.40.50.150">
    <property type="entry name" value="Vaccinia Virus protein VP39"/>
    <property type="match status" value="1"/>
</dbReference>
<reference evidence="1" key="1">
    <citation type="journal article" date="2020" name="Nature">
        <title>Giant virus diversity and host interactions through global metagenomics.</title>
        <authorList>
            <person name="Schulz F."/>
            <person name="Roux S."/>
            <person name="Paez-Espino D."/>
            <person name="Jungbluth S."/>
            <person name="Walsh D.A."/>
            <person name="Denef V.J."/>
            <person name="McMahon K.D."/>
            <person name="Konstantinidis K.T."/>
            <person name="Eloe-Fadrosh E.A."/>
            <person name="Kyrpides N.C."/>
            <person name="Woyke T."/>
        </authorList>
    </citation>
    <scope>NUCLEOTIDE SEQUENCE</scope>
    <source>
        <strain evidence="1">GVMAG-M-3300009161-30</strain>
    </source>
</reference>
<dbReference type="InterPro" id="IPR008884">
    <property type="entry name" value="TylF_MeTrfase"/>
</dbReference>
<dbReference type="PANTHER" id="PTHR40036:SF1">
    <property type="entry name" value="MACROCIN O-METHYLTRANSFERASE"/>
    <property type="match status" value="1"/>
</dbReference>
<evidence type="ECO:0008006" key="2">
    <source>
        <dbReference type="Google" id="ProtNLM"/>
    </source>
</evidence>
<dbReference type="AlphaFoldDB" id="A0A6C0EUX5"/>